<evidence type="ECO:0000313" key="3">
    <source>
        <dbReference type="Proteomes" id="UP000464214"/>
    </source>
</evidence>
<dbReference type="Pfam" id="PF00583">
    <property type="entry name" value="Acetyltransf_1"/>
    <property type="match status" value="1"/>
</dbReference>
<dbReference type="AlphaFoldDB" id="A0A6P1P2X2"/>
<gene>
    <name evidence="2" type="ORF">GU926_15505</name>
</gene>
<dbReference type="KEGG" id="nib:GU926_15505"/>
<reference evidence="2 3" key="1">
    <citation type="submission" date="2020-01" db="EMBL/GenBank/DDBJ databases">
        <authorList>
            <person name="Kim M."/>
        </authorList>
    </citation>
    <scope>NUCLEOTIDE SEQUENCE [LARGE SCALE GENOMIC DNA]</scope>
    <source>
        <strain evidence="2 3">BT10</strain>
    </source>
</reference>
<organism evidence="2 3">
    <name type="scientific">Nibribacter ruber</name>
    <dbReference type="NCBI Taxonomy" id="2698458"/>
    <lineage>
        <taxon>Bacteria</taxon>
        <taxon>Pseudomonadati</taxon>
        <taxon>Bacteroidota</taxon>
        <taxon>Cytophagia</taxon>
        <taxon>Cytophagales</taxon>
        <taxon>Hymenobacteraceae</taxon>
        <taxon>Nibribacter</taxon>
    </lineage>
</organism>
<name>A0A6P1P2X2_9BACT</name>
<keyword evidence="2" id="KW-0808">Transferase</keyword>
<evidence type="ECO:0000259" key="1">
    <source>
        <dbReference type="PROSITE" id="PS51186"/>
    </source>
</evidence>
<dbReference type="InterPro" id="IPR016181">
    <property type="entry name" value="Acyl_CoA_acyltransferase"/>
</dbReference>
<dbReference type="PROSITE" id="PS51186">
    <property type="entry name" value="GNAT"/>
    <property type="match status" value="1"/>
</dbReference>
<proteinExistence type="predicted"/>
<dbReference type="EMBL" id="CP047897">
    <property type="protein sequence ID" value="QHL88757.1"/>
    <property type="molecule type" value="Genomic_DNA"/>
</dbReference>
<evidence type="ECO:0000313" key="2">
    <source>
        <dbReference type="EMBL" id="QHL88757.1"/>
    </source>
</evidence>
<dbReference type="InterPro" id="IPR000182">
    <property type="entry name" value="GNAT_dom"/>
</dbReference>
<dbReference type="SUPFAM" id="SSF55729">
    <property type="entry name" value="Acyl-CoA N-acyltransferases (Nat)"/>
    <property type="match status" value="1"/>
</dbReference>
<protein>
    <submittedName>
        <fullName evidence="2">GNAT family N-acetyltransferase</fullName>
    </submittedName>
</protein>
<keyword evidence="3" id="KW-1185">Reference proteome</keyword>
<accession>A0A6P1P2X2</accession>
<dbReference type="Proteomes" id="UP000464214">
    <property type="component" value="Chromosome"/>
</dbReference>
<feature type="domain" description="N-acetyltransferase" evidence="1">
    <location>
        <begin position="76"/>
        <end position="222"/>
    </location>
</feature>
<sequence>MPKNLSEGTIKKWLQGWCLSRELPLPIRYKSGFKVDVGHEKQKSRYVFPTLNQDFIDLARTIDEPWVFLKVCASPAELKNLLPPQWIIQPQGYMMACLHTMLERPARLNPGYRMELVEYNSTYHLRIIAQDESVAAEGRVVLVDFLAVYDRISTHVNHRRKGLATLLLYELEKIALSKGVTQNFLVSTEEGKLLYQSLGWDLCCLYTSIVIPGGVKGEHNLTIG</sequence>
<dbReference type="Gene3D" id="3.40.630.30">
    <property type="match status" value="1"/>
</dbReference>
<dbReference type="GO" id="GO:0016747">
    <property type="term" value="F:acyltransferase activity, transferring groups other than amino-acyl groups"/>
    <property type="evidence" value="ECO:0007669"/>
    <property type="project" value="InterPro"/>
</dbReference>